<gene>
    <name evidence="3" type="ORF">FAZ19_23290</name>
</gene>
<evidence type="ECO:0000313" key="3">
    <source>
        <dbReference type="EMBL" id="TJY60072.1"/>
    </source>
</evidence>
<reference evidence="3 4" key="1">
    <citation type="submission" date="2019-04" db="EMBL/GenBank/DDBJ databases">
        <title>Sphingobacterium olei sp. nov., isolated from oil-contaminated soil.</title>
        <authorList>
            <person name="Liu B."/>
        </authorList>
    </citation>
    <scope>NUCLEOTIDE SEQUENCE [LARGE SCALE GENOMIC DNA]</scope>
    <source>
        <strain evidence="3 4">Y3L14</strain>
    </source>
</reference>
<dbReference type="EMBL" id="SUKA01000013">
    <property type="protein sequence ID" value="TJY60072.1"/>
    <property type="molecule type" value="Genomic_DNA"/>
</dbReference>
<dbReference type="InterPro" id="IPR023796">
    <property type="entry name" value="Serpin_dom"/>
</dbReference>
<dbReference type="PANTHER" id="PTHR11461:SF211">
    <property type="entry name" value="GH10112P-RELATED"/>
    <property type="match status" value="1"/>
</dbReference>
<dbReference type="Gene3D" id="2.30.39.10">
    <property type="entry name" value="Alpha-1-antitrypsin, domain 1"/>
    <property type="match status" value="1"/>
</dbReference>
<dbReference type="CDD" id="cd19588">
    <property type="entry name" value="serpin_miropin-like"/>
    <property type="match status" value="1"/>
</dbReference>
<dbReference type="InterPro" id="IPR042178">
    <property type="entry name" value="Serpin_sf_1"/>
</dbReference>
<protein>
    <submittedName>
        <fullName evidence="3">Serpin family protein</fullName>
    </submittedName>
</protein>
<dbReference type="Gene3D" id="3.30.497.10">
    <property type="entry name" value="Antithrombin, subunit I, domain 2"/>
    <property type="match status" value="1"/>
</dbReference>
<dbReference type="InterPro" id="IPR042185">
    <property type="entry name" value="Serpin_sf_2"/>
</dbReference>
<keyword evidence="4" id="KW-1185">Reference proteome</keyword>
<name>A0A4U0GR53_9SPHI</name>
<feature type="domain" description="Serpin" evidence="2">
    <location>
        <begin position="50"/>
        <end position="410"/>
    </location>
</feature>
<dbReference type="OrthoDB" id="9764871at2"/>
<dbReference type="GO" id="GO:0004867">
    <property type="term" value="F:serine-type endopeptidase inhibitor activity"/>
    <property type="evidence" value="ECO:0007669"/>
    <property type="project" value="InterPro"/>
</dbReference>
<dbReference type="SMART" id="SM00093">
    <property type="entry name" value="SERPIN"/>
    <property type="match status" value="1"/>
</dbReference>
<dbReference type="Pfam" id="PF00079">
    <property type="entry name" value="Serpin"/>
    <property type="match status" value="1"/>
</dbReference>
<comment type="similarity">
    <text evidence="1">Belongs to the serpin family.</text>
</comment>
<dbReference type="RefSeq" id="WP_136823186.1">
    <property type="nucleotide sequence ID" value="NZ_BMJX01000014.1"/>
</dbReference>
<dbReference type="PANTHER" id="PTHR11461">
    <property type="entry name" value="SERINE PROTEASE INHIBITOR, SERPIN"/>
    <property type="match status" value="1"/>
</dbReference>
<organism evidence="3 4">
    <name type="scientific">Sphingobacterium alkalisoli</name>
    <dbReference type="NCBI Taxonomy" id="1874115"/>
    <lineage>
        <taxon>Bacteria</taxon>
        <taxon>Pseudomonadati</taxon>
        <taxon>Bacteroidota</taxon>
        <taxon>Sphingobacteriia</taxon>
        <taxon>Sphingobacteriales</taxon>
        <taxon>Sphingobacteriaceae</taxon>
        <taxon>Sphingobacterium</taxon>
    </lineage>
</organism>
<dbReference type="GO" id="GO:0005615">
    <property type="term" value="C:extracellular space"/>
    <property type="evidence" value="ECO:0007669"/>
    <property type="project" value="InterPro"/>
</dbReference>
<evidence type="ECO:0000313" key="4">
    <source>
        <dbReference type="Proteomes" id="UP000309872"/>
    </source>
</evidence>
<proteinExistence type="inferred from homology"/>
<evidence type="ECO:0000259" key="2">
    <source>
        <dbReference type="SMART" id="SM00093"/>
    </source>
</evidence>
<dbReference type="InterPro" id="IPR000215">
    <property type="entry name" value="Serpin_fam"/>
</dbReference>
<dbReference type="SUPFAM" id="SSF56574">
    <property type="entry name" value="Serpins"/>
    <property type="match status" value="1"/>
</dbReference>
<dbReference type="AlphaFoldDB" id="A0A4U0GR53"/>
<evidence type="ECO:0000256" key="1">
    <source>
        <dbReference type="RuleBase" id="RU000411"/>
    </source>
</evidence>
<accession>A0A4U0GR53</accession>
<sequence>MNRKTTLWIIFATLVLFSSCEKKDIPFDERNLELTAAEKQLVDLNNEFAFDMMAQLSGNITANENLFFSPLSVGAALTMTSNGAKGETLSQMQKALNMDGIDAELVNAYYKKLITDLPYLNAKTNMEIANSIWYTNEFSVRNSFLDMNRNYFNAEISPLDFSNPQALNRINGWVNEKTKTKIPSILDQIPGDVVMYLINAIYFKGAWDYKFDKSKTKKEDFKKSDGEVIQTDFMETEHTFNTASTTDYEAIQLPYTDRKFDMVLVKSKPGKSLGNLKATFQDPAAIKSLVEGFRGTKAKVHLPKFKTSYESSLAPMLVSFGMVKPFNVGADFTGITENGGVYISDVKHKAFVEVSEEGTEAAAVTIVGIELTSMPQPQEPIVIRFDEPFLFFIREASSGLVLFAGQINDPTRDATKK</sequence>
<dbReference type="Proteomes" id="UP000309872">
    <property type="component" value="Unassembled WGS sequence"/>
</dbReference>
<dbReference type="PROSITE" id="PS51257">
    <property type="entry name" value="PROKAR_LIPOPROTEIN"/>
    <property type="match status" value="1"/>
</dbReference>
<comment type="caution">
    <text evidence="3">The sequence shown here is derived from an EMBL/GenBank/DDBJ whole genome shotgun (WGS) entry which is preliminary data.</text>
</comment>
<dbReference type="InterPro" id="IPR036186">
    <property type="entry name" value="Serpin_sf"/>
</dbReference>